<dbReference type="FunCoup" id="A0A1X7UDP4">
    <property type="interactions" value="229"/>
</dbReference>
<evidence type="ECO:0000256" key="12">
    <source>
        <dbReference type="ARBA" id="ARBA00023180"/>
    </source>
</evidence>
<protein>
    <recommendedName>
        <fullName evidence="14">Tetraspanin</fullName>
    </recommendedName>
</protein>
<dbReference type="PIRSF" id="PIRSF002419">
    <property type="entry name" value="Tetraspanin"/>
    <property type="match status" value="1"/>
</dbReference>
<dbReference type="eggNOG" id="KOG3882">
    <property type="taxonomic scope" value="Eukaryota"/>
</dbReference>
<feature type="transmembrane region" description="Helical" evidence="14">
    <location>
        <begin position="90"/>
        <end position="113"/>
    </location>
</feature>
<keyword evidence="8" id="KW-0965">Cell junction</keyword>
<evidence type="ECO:0000256" key="5">
    <source>
        <dbReference type="ARBA" id="ARBA00022475"/>
    </source>
</evidence>
<dbReference type="EnsemblMetazoa" id="XM_003388293.3">
    <property type="protein sequence ID" value="XP_003388341.1"/>
    <property type="gene ID" value="LOC100634738"/>
</dbReference>
<dbReference type="GO" id="GO:0051604">
    <property type="term" value="P:protein maturation"/>
    <property type="evidence" value="ECO:0007669"/>
    <property type="project" value="UniProtKB-ARBA"/>
</dbReference>
<dbReference type="GO" id="GO:0005737">
    <property type="term" value="C:cytoplasm"/>
    <property type="evidence" value="ECO:0007669"/>
    <property type="project" value="UniProtKB-SubCell"/>
</dbReference>
<gene>
    <name evidence="15" type="primary">100634738</name>
</gene>
<dbReference type="PANTHER" id="PTHR19282">
    <property type="entry name" value="TETRASPANIN"/>
    <property type="match status" value="1"/>
</dbReference>
<dbReference type="PRINTS" id="PR00259">
    <property type="entry name" value="TMFOUR"/>
</dbReference>
<dbReference type="STRING" id="400682.A0A1X7UDP4"/>
<evidence type="ECO:0000256" key="2">
    <source>
        <dbReference type="ARBA" id="ARBA00004536"/>
    </source>
</evidence>
<dbReference type="Proteomes" id="UP000007879">
    <property type="component" value="Unassembled WGS sequence"/>
</dbReference>
<feature type="disulfide bond" evidence="13">
    <location>
        <begin position="153"/>
        <end position="169"/>
    </location>
</feature>
<sequence length="285" mass="32167">MAYGDDSDFGWGNLFIKFFLFIMNFLVWLLGCALLAAGIFAQVEIGTLNEIGVGSLLSSPSIILICLGGIMFILGFCGCLGALREIFLLLVIYAIVLTVIVIIEIGIAVYIYFQYDNAKNQFAEQLEQPIVRYYDDADLQSLIDLVQTSLQCCGINGPNDWQRNAYFNCSSIAYQRCSVPFSCCIMNNNDEVINTQCGYRRLQNDSDRYLQEIYTEGCIVGLENFIQRYLYYIAGVGIGLLVFQLINIMLTAGLAIDVRKEQKALKLLKERENRNKRFSKDVAKL</sequence>
<feature type="transmembrane region" description="Helical" evidence="14">
    <location>
        <begin position="18"/>
        <end position="41"/>
    </location>
</feature>
<dbReference type="InterPro" id="IPR018499">
    <property type="entry name" value="Tetraspanin/Peripherin"/>
</dbReference>
<dbReference type="OMA" id="IYFYRAE"/>
<evidence type="ECO:0000256" key="1">
    <source>
        <dbReference type="ARBA" id="ARBA00004496"/>
    </source>
</evidence>
<keyword evidence="12" id="KW-0325">Glycoprotein</keyword>
<evidence type="ECO:0000256" key="4">
    <source>
        <dbReference type="ARBA" id="ARBA00006840"/>
    </source>
</evidence>
<dbReference type="EnsemblMetazoa" id="Aqu2.1.25598_001">
    <property type="protein sequence ID" value="Aqu2.1.25598_001"/>
    <property type="gene ID" value="Aqu2.1.25598"/>
</dbReference>
<reference evidence="15" key="2">
    <citation type="submission" date="2017-05" db="UniProtKB">
        <authorList>
            <consortium name="EnsemblMetazoa"/>
        </authorList>
    </citation>
    <scope>IDENTIFICATION</scope>
</reference>
<evidence type="ECO:0000256" key="11">
    <source>
        <dbReference type="ARBA" id="ARBA00023157"/>
    </source>
</evidence>
<feature type="transmembrane region" description="Helical" evidence="14">
    <location>
        <begin position="61"/>
        <end position="83"/>
    </location>
</feature>
<feature type="transmembrane region" description="Helical" evidence="14">
    <location>
        <begin position="229"/>
        <end position="256"/>
    </location>
</feature>
<evidence type="ECO:0000256" key="8">
    <source>
        <dbReference type="ARBA" id="ARBA00022949"/>
    </source>
</evidence>
<dbReference type="GO" id="GO:0005886">
    <property type="term" value="C:plasma membrane"/>
    <property type="evidence" value="ECO:0007669"/>
    <property type="project" value="UniProtKB-SubCell"/>
</dbReference>
<evidence type="ECO:0000256" key="7">
    <source>
        <dbReference type="ARBA" id="ARBA00022692"/>
    </source>
</evidence>
<evidence type="ECO:0000256" key="10">
    <source>
        <dbReference type="ARBA" id="ARBA00023136"/>
    </source>
</evidence>
<dbReference type="FunFam" id="1.10.1450.10:FF:000007">
    <property type="entry name" value="Tetraspanin"/>
    <property type="match status" value="1"/>
</dbReference>
<accession>A0A1X7UDP4</accession>
<comment type="subcellular location">
    <subcellularLocation>
        <location evidence="2">Cell junction</location>
        <location evidence="2">Adherens junction</location>
    </subcellularLocation>
    <subcellularLocation>
        <location evidence="3">Cell membrane</location>
        <topology evidence="3">Multi-pass membrane protein</topology>
    </subcellularLocation>
    <subcellularLocation>
        <location evidence="1">Cytoplasm</location>
    </subcellularLocation>
    <subcellularLocation>
        <location evidence="14">Membrane</location>
        <topology evidence="14">Multi-pass membrane protein</topology>
    </subcellularLocation>
</comment>
<evidence type="ECO:0000313" key="16">
    <source>
        <dbReference type="Proteomes" id="UP000007879"/>
    </source>
</evidence>
<dbReference type="GO" id="GO:0065003">
    <property type="term" value="P:protein-containing complex assembly"/>
    <property type="evidence" value="ECO:0007669"/>
    <property type="project" value="UniProtKB-ARBA"/>
</dbReference>
<dbReference type="PANTHER" id="PTHR19282:SF431">
    <property type="entry name" value="TETRASPANIN 26A, ISOFORM B-RELATED"/>
    <property type="match status" value="1"/>
</dbReference>
<name>A0A1X7UDP4_AMPQE</name>
<evidence type="ECO:0000256" key="13">
    <source>
        <dbReference type="PIRSR" id="PIRSR002419-1"/>
    </source>
</evidence>
<evidence type="ECO:0000256" key="9">
    <source>
        <dbReference type="ARBA" id="ARBA00022989"/>
    </source>
</evidence>
<evidence type="ECO:0000256" key="14">
    <source>
        <dbReference type="RuleBase" id="RU361218"/>
    </source>
</evidence>
<reference evidence="16" key="1">
    <citation type="journal article" date="2010" name="Nature">
        <title>The Amphimedon queenslandica genome and the evolution of animal complexity.</title>
        <authorList>
            <person name="Srivastava M."/>
            <person name="Simakov O."/>
            <person name="Chapman J."/>
            <person name="Fahey B."/>
            <person name="Gauthier M.E."/>
            <person name="Mitros T."/>
            <person name="Richards G.S."/>
            <person name="Conaco C."/>
            <person name="Dacre M."/>
            <person name="Hellsten U."/>
            <person name="Larroux C."/>
            <person name="Putnam N.H."/>
            <person name="Stanke M."/>
            <person name="Adamska M."/>
            <person name="Darling A."/>
            <person name="Degnan S.M."/>
            <person name="Oakley T.H."/>
            <person name="Plachetzki D.C."/>
            <person name="Zhai Y."/>
            <person name="Adamski M."/>
            <person name="Calcino A."/>
            <person name="Cummins S.F."/>
            <person name="Goodstein D.M."/>
            <person name="Harris C."/>
            <person name="Jackson D.J."/>
            <person name="Leys S.P."/>
            <person name="Shu S."/>
            <person name="Woodcroft B.J."/>
            <person name="Vervoort M."/>
            <person name="Kosik K.S."/>
            <person name="Manning G."/>
            <person name="Degnan B.M."/>
            <person name="Rokhsar D.S."/>
        </authorList>
    </citation>
    <scope>NUCLEOTIDE SEQUENCE [LARGE SCALE GENOMIC DNA]</scope>
</reference>
<dbReference type="AlphaFoldDB" id="A0A1X7UDP4"/>
<dbReference type="InterPro" id="IPR000301">
    <property type="entry name" value="Tetraspanin_animals"/>
</dbReference>
<evidence type="ECO:0000256" key="6">
    <source>
        <dbReference type="ARBA" id="ARBA00022490"/>
    </source>
</evidence>
<keyword evidence="7 14" id="KW-0812">Transmembrane</keyword>
<proteinExistence type="inferred from homology"/>
<organism evidence="15">
    <name type="scientific">Amphimedon queenslandica</name>
    <name type="common">Sponge</name>
    <dbReference type="NCBI Taxonomy" id="400682"/>
    <lineage>
        <taxon>Eukaryota</taxon>
        <taxon>Metazoa</taxon>
        <taxon>Porifera</taxon>
        <taxon>Demospongiae</taxon>
        <taxon>Heteroscleromorpha</taxon>
        <taxon>Haplosclerida</taxon>
        <taxon>Niphatidae</taxon>
        <taxon>Amphimedon</taxon>
    </lineage>
</organism>
<keyword evidence="10 14" id="KW-0472">Membrane</keyword>
<dbReference type="GO" id="GO:0046930">
    <property type="term" value="C:pore complex"/>
    <property type="evidence" value="ECO:0007669"/>
    <property type="project" value="UniProtKB-ARBA"/>
</dbReference>
<dbReference type="SUPFAM" id="SSF48652">
    <property type="entry name" value="Tetraspanin"/>
    <property type="match status" value="1"/>
</dbReference>
<evidence type="ECO:0000313" key="15">
    <source>
        <dbReference type="EnsemblMetazoa" id="Aqu2.1.25598_001"/>
    </source>
</evidence>
<dbReference type="Gene3D" id="1.10.1450.10">
    <property type="entry name" value="Tetraspanin"/>
    <property type="match status" value="1"/>
</dbReference>
<dbReference type="InterPro" id="IPR008952">
    <property type="entry name" value="Tetraspanin_EC2_sf"/>
</dbReference>
<keyword evidence="5" id="KW-1003">Cell membrane</keyword>
<keyword evidence="9 14" id="KW-1133">Transmembrane helix</keyword>
<keyword evidence="11 13" id="KW-1015">Disulfide bond</keyword>
<dbReference type="Pfam" id="PF00335">
    <property type="entry name" value="Tetraspanin"/>
    <property type="match status" value="1"/>
</dbReference>
<comment type="similarity">
    <text evidence="4 14">Belongs to the tetraspanin (TM4SF) family.</text>
</comment>
<dbReference type="InParanoid" id="A0A1X7UDP4"/>
<dbReference type="KEGG" id="aqu:100634738"/>
<dbReference type="GO" id="GO:0019899">
    <property type="term" value="F:enzyme binding"/>
    <property type="evidence" value="ECO:0007669"/>
    <property type="project" value="UniProtKB-ARBA"/>
</dbReference>
<dbReference type="GO" id="GO:0005912">
    <property type="term" value="C:adherens junction"/>
    <property type="evidence" value="ECO:0007669"/>
    <property type="project" value="UniProtKB-SubCell"/>
</dbReference>
<evidence type="ECO:0000256" key="3">
    <source>
        <dbReference type="ARBA" id="ARBA00004651"/>
    </source>
</evidence>
<dbReference type="OrthoDB" id="2014092at2759"/>
<keyword evidence="6" id="KW-0963">Cytoplasm</keyword>
<dbReference type="GO" id="GO:0072659">
    <property type="term" value="P:protein localization to plasma membrane"/>
    <property type="evidence" value="ECO:0007669"/>
    <property type="project" value="UniProtKB-ARBA"/>
</dbReference>
<keyword evidence="16" id="KW-1185">Reference proteome</keyword>